<protein>
    <submittedName>
        <fullName evidence="2">Uncharacterized protein</fullName>
    </submittedName>
</protein>
<dbReference type="AlphaFoldDB" id="A0A9P4GD80"/>
<keyword evidence="1" id="KW-0472">Membrane</keyword>
<gene>
    <name evidence="2" type="ORF">K460DRAFT_145260</name>
</gene>
<evidence type="ECO:0000313" key="3">
    <source>
        <dbReference type="Proteomes" id="UP000800039"/>
    </source>
</evidence>
<comment type="caution">
    <text evidence="2">The sequence shown here is derived from an EMBL/GenBank/DDBJ whole genome shotgun (WGS) entry which is preliminary data.</text>
</comment>
<proteinExistence type="predicted"/>
<accession>A0A9P4GD80</accession>
<name>A0A9P4GD80_9PLEO</name>
<keyword evidence="1" id="KW-1133">Transmembrane helix</keyword>
<keyword evidence="1" id="KW-0812">Transmembrane</keyword>
<evidence type="ECO:0000313" key="2">
    <source>
        <dbReference type="EMBL" id="KAF1843435.1"/>
    </source>
</evidence>
<dbReference type="GeneID" id="63844022"/>
<dbReference type="Proteomes" id="UP000800039">
    <property type="component" value="Unassembled WGS sequence"/>
</dbReference>
<organism evidence="2 3">
    <name type="scientific">Cucurbitaria berberidis CBS 394.84</name>
    <dbReference type="NCBI Taxonomy" id="1168544"/>
    <lineage>
        <taxon>Eukaryota</taxon>
        <taxon>Fungi</taxon>
        <taxon>Dikarya</taxon>
        <taxon>Ascomycota</taxon>
        <taxon>Pezizomycotina</taxon>
        <taxon>Dothideomycetes</taxon>
        <taxon>Pleosporomycetidae</taxon>
        <taxon>Pleosporales</taxon>
        <taxon>Pleosporineae</taxon>
        <taxon>Cucurbitariaceae</taxon>
        <taxon>Cucurbitaria</taxon>
    </lineage>
</organism>
<reference evidence="2" key="1">
    <citation type="submission" date="2020-01" db="EMBL/GenBank/DDBJ databases">
        <authorList>
            <consortium name="DOE Joint Genome Institute"/>
            <person name="Haridas S."/>
            <person name="Albert R."/>
            <person name="Binder M."/>
            <person name="Bloem J."/>
            <person name="Labutti K."/>
            <person name="Salamov A."/>
            <person name="Andreopoulos B."/>
            <person name="Baker S.E."/>
            <person name="Barry K."/>
            <person name="Bills G."/>
            <person name="Bluhm B.H."/>
            <person name="Cannon C."/>
            <person name="Castanera R."/>
            <person name="Culley D.E."/>
            <person name="Daum C."/>
            <person name="Ezra D."/>
            <person name="Gonzalez J.B."/>
            <person name="Henrissat B."/>
            <person name="Kuo A."/>
            <person name="Liang C."/>
            <person name="Lipzen A."/>
            <person name="Lutzoni F."/>
            <person name="Magnuson J."/>
            <person name="Mondo S."/>
            <person name="Nolan M."/>
            <person name="Ohm R."/>
            <person name="Pangilinan J."/>
            <person name="Park H.-J."/>
            <person name="Ramirez L."/>
            <person name="Alfaro M."/>
            <person name="Sun H."/>
            <person name="Tritt A."/>
            <person name="Yoshinaga Y."/>
            <person name="Zwiers L.-H."/>
            <person name="Turgeon B.G."/>
            <person name="Goodwin S.B."/>
            <person name="Spatafora J.W."/>
            <person name="Crous P.W."/>
            <person name="Grigoriev I.V."/>
        </authorList>
    </citation>
    <scope>NUCLEOTIDE SEQUENCE</scope>
    <source>
        <strain evidence="2">CBS 394.84</strain>
    </source>
</reference>
<dbReference type="EMBL" id="ML976617">
    <property type="protein sequence ID" value="KAF1843435.1"/>
    <property type="molecule type" value="Genomic_DNA"/>
</dbReference>
<evidence type="ECO:0000256" key="1">
    <source>
        <dbReference type="SAM" id="Phobius"/>
    </source>
</evidence>
<dbReference type="RefSeq" id="XP_040785998.1">
    <property type="nucleotide sequence ID" value="XM_040926770.1"/>
</dbReference>
<feature type="transmembrane region" description="Helical" evidence="1">
    <location>
        <begin position="51"/>
        <end position="73"/>
    </location>
</feature>
<sequence length="139" mass="15485">MWLRDVRYLEIVWSSRDAQLYATVSAYGVAKMCVWRIKVSYAWTMTPLTAFGLRLILGPLVDLALVIALTASVHIRVVKMGKDGLVSYPNITRLYFTKTEMLDSCSASFLLGHNHAIGTPHCDLACSCRLGLSKIRSCT</sequence>
<keyword evidence="3" id="KW-1185">Reference proteome</keyword>